<evidence type="ECO:0000313" key="2">
    <source>
        <dbReference type="Proteomes" id="UP000181942"/>
    </source>
</evidence>
<gene>
    <name evidence="1" type="ORF">SAMN02787118_11012</name>
</gene>
<accession>A0A1I2KE86</accession>
<sequence>MPKPREQKDNHLIYADAVGSRGKSGVWFGEREDFKAKQVSVMDAVKERIEWVPVEDAVMAISLDPPGIVLMAPNPSLPGIIVLADGATSENTEHLKKHYTEIVQGVLKDANIAQED</sequence>
<reference evidence="1 2" key="1">
    <citation type="submission" date="2016-10" db="EMBL/GenBank/DDBJ databases">
        <authorList>
            <person name="de Groot N.N."/>
        </authorList>
    </citation>
    <scope>NUCLEOTIDE SEQUENCE [LARGE SCALE GENOMIC DNA]</scope>
    <source>
        <strain evidence="1 2">OK461</strain>
    </source>
</reference>
<dbReference type="EMBL" id="FONR01000010">
    <property type="protein sequence ID" value="SFF64520.1"/>
    <property type="molecule type" value="Genomic_DNA"/>
</dbReference>
<dbReference type="Proteomes" id="UP000181942">
    <property type="component" value="Unassembled WGS sequence"/>
</dbReference>
<evidence type="ECO:0000313" key="1">
    <source>
        <dbReference type="EMBL" id="SFF64520.1"/>
    </source>
</evidence>
<organism evidence="1 2">
    <name type="scientific">Streptomyces mirabilis</name>
    <dbReference type="NCBI Taxonomy" id="68239"/>
    <lineage>
        <taxon>Bacteria</taxon>
        <taxon>Bacillati</taxon>
        <taxon>Actinomycetota</taxon>
        <taxon>Actinomycetes</taxon>
        <taxon>Kitasatosporales</taxon>
        <taxon>Streptomycetaceae</taxon>
        <taxon>Streptomyces</taxon>
    </lineage>
</organism>
<dbReference type="RefSeq" id="WP_075029623.1">
    <property type="nucleotide sequence ID" value="NZ_CP074102.1"/>
</dbReference>
<protein>
    <submittedName>
        <fullName evidence="1">Uncharacterized protein</fullName>
    </submittedName>
</protein>
<dbReference type="GeneID" id="301470887"/>
<dbReference type="OrthoDB" id="4204536at2"/>
<proteinExistence type="predicted"/>
<dbReference type="AlphaFoldDB" id="A0A1I2KE86"/>
<name>A0A1I2KE86_9ACTN</name>